<accession>A0A6S6SSZ5</accession>
<organism evidence="1">
    <name type="scientific">uncultured Thiotrichaceae bacterium</name>
    <dbReference type="NCBI Taxonomy" id="298394"/>
    <lineage>
        <taxon>Bacteria</taxon>
        <taxon>Pseudomonadati</taxon>
        <taxon>Pseudomonadota</taxon>
        <taxon>Gammaproteobacteria</taxon>
        <taxon>Thiotrichales</taxon>
        <taxon>Thiotrichaceae</taxon>
        <taxon>environmental samples</taxon>
    </lineage>
</organism>
<dbReference type="EMBL" id="CACVAY010000030">
    <property type="protein sequence ID" value="CAA6806384.1"/>
    <property type="molecule type" value="Genomic_DNA"/>
</dbReference>
<name>A0A6S6SSZ5_9GAMM</name>
<evidence type="ECO:0000313" key="1">
    <source>
        <dbReference type="EMBL" id="CAA6806384.1"/>
    </source>
</evidence>
<reference evidence="1" key="1">
    <citation type="submission" date="2020-01" db="EMBL/GenBank/DDBJ databases">
        <authorList>
            <person name="Meier V. D."/>
            <person name="Meier V D."/>
        </authorList>
    </citation>
    <scope>NUCLEOTIDE SEQUENCE</scope>
    <source>
        <strain evidence="1">HLG_WM_MAG_07</strain>
    </source>
</reference>
<proteinExistence type="predicted"/>
<protein>
    <submittedName>
        <fullName evidence="1">Uncharacterized protein</fullName>
    </submittedName>
</protein>
<sequence length="114" mass="11915">MKWLTALTDIKCGHGGKVLNSPSQDFVSIEGVPVLVATDPESRPIALCPNLNVPAGMKPCTTTLLATQGYSDFVSIAGKPVCIDTLKGLTDGTPPGTIKYTVKNPAQSLVEESS</sequence>
<dbReference type="AlphaFoldDB" id="A0A6S6SSZ5"/>
<gene>
    <name evidence="1" type="ORF">HELGO_WM12169</name>
</gene>